<dbReference type="OrthoDB" id="2136655at2"/>
<reference evidence="2 3" key="1">
    <citation type="submission" date="2017-12" db="EMBL/GenBank/DDBJ databases">
        <title>Phylogenetic diversity of female urinary microbiome.</title>
        <authorList>
            <person name="Thomas-White K."/>
            <person name="Wolfe A.J."/>
        </authorList>
    </citation>
    <scope>NUCLEOTIDE SEQUENCE [LARGE SCALE GENOMIC DNA]</scope>
    <source>
        <strain evidence="2 3">UMB0139</strain>
    </source>
</reference>
<dbReference type="Pfam" id="PF11457">
    <property type="entry name" value="DUF3021"/>
    <property type="match status" value="1"/>
</dbReference>
<keyword evidence="1" id="KW-1133">Transmembrane helix</keyword>
<evidence type="ECO:0000313" key="2">
    <source>
        <dbReference type="EMBL" id="PKZ22429.1"/>
    </source>
</evidence>
<proteinExistence type="predicted"/>
<evidence type="ECO:0000256" key="1">
    <source>
        <dbReference type="SAM" id="Phobius"/>
    </source>
</evidence>
<gene>
    <name evidence="2" type="ORF">CYJ28_04755</name>
</gene>
<feature type="transmembrane region" description="Helical" evidence="1">
    <location>
        <begin position="97"/>
        <end position="120"/>
    </location>
</feature>
<accession>A0A2I1MQN0</accession>
<keyword evidence="1" id="KW-0812">Transmembrane</keyword>
<protein>
    <submittedName>
        <fullName evidence="2">DUF3021 domain-containing protein</fullName>
    </submittedName>
</protein>
<name>A0A2I1MQN0_9LACT</name>
<dbReference type="AlphaFoldDB" id="A0A2I1MQN0"/>
<feature type="transmembrane region" description="Helical" evidence="1">
    <location>
        <begin position="38"/>
        <end position="59"/>
    </location>
</feature>
<keyword evidence="1" id="KW-0472">Membrane</keyword>
<dbReference type="EMBL" id="PKGY01000002">
    <property type="protein sequence ID" value="PKZ22429.1"/>
    <property type="molecule type" value="Genomic_DNA"/>
</dbReference>
<dbReference type="InterPro" id="IPR021560">
    <property type="entry name" value="DUF3021"/>
</dbReference>
<feature type="transmembrane region" description="Helical" evidence="1">
    <location>
        <begin position="71"/>
        <end position="91"/>
    </location>
</feature>
<feature type="transmembrane region" description="Helical" evidence="1">
    <location>
        <begin position="12"/>
        <end position="32"/>
    </location>
</feature>
<dbReference type="Proteomes" id="UP000234239">
    <property type="component" value="Unassembled WGS sequence"/>
</dbReference>
<organism evidence="2 3">
    <name type="scientific">Aerococcus sanguinicola</name>
    <dbReference type="NCBI Taxonomy" id="119206"/>
    <lineage>
        <taxon>Bacteria</taxon>
        <taxon>Bacillati</taxon>
        <taxon>Bacillota</taxon>
        <taxon>Bacilli</taxon>
        <taxon>Lactobacillales</taxon>
        <taxon>Aerococcaceae</taxon>
        <taxon>Aerococcus</taxon>
    </lineage>
</organism>
<comment type="caution">
    <text evidence="2">The sequence shown here is derived from an EMBL/GenBank/DDBJ whole genome shotgun (WGS) entry which is preliminary data.</text>
</comment>
<evidence type="ECO:0000313" key="3">
    <source>
        <dbReference type="Proteomes" id="UP000234239"/>
    </source>
</evidence>
<sequence>MKGAPTMKEFIHRSLQGIFISMVIFAVMGAIYTSSPVYLKMLISWSLVGCVCGGGSVLYQIDKLSPLLAGFFHLALSLLTFLGLAAWNHWFPLTWDIILSASLQFSLIFLLIALGYYFYYSKQIKAINQRIDKS</sequence>